<evidence type="ECO:0000313" key="4">
    <source>
        <dbReference type="EMBL" id="SUI69964.1"/>
    </source>
</evidence>
<dbReference type="AlphaFoldDB" id="A0A379Z2I7"/>
<sequence>MVTTAGIPLTRYRATGLMRKLGLVSCQIPQHRYKKADKEHVAIPNHLARQFAVTAPNQVWCGDVTYVWTCKGWAYLAVVLDLFARKPIGWAISYSPDSTLTSKALVMAFEARGKPKHLMFHSDQGSHYTSRGFRQQLWRYQIKQSMSRRGNCWDNSPMERFFRSLKTEWIPMTGYRSISEARVEISRYVTGYYSQLRPHQYNGGLTPNESERRYWLEYKTVANLT</sequence>
<dbReference type="NCBIfam" id="NF033516">
    <property type="entry name" value="transpos_IS3"/>
    <property type="match status" value="1"/>
</dbReference>
<dbReference type="InterPro" id="IPR048020">
    <property type="entry name" value="Transpos_IS3"/>
</dbReference>
<evidence type="ECO:0000313" key="3">
    <source>
        <dbReference type="EMBL" id="SUI54181.1"/>
    </source>
</evidence>
<keyword evidence="5" id="KW-1185">Reference proteome</keyword>
<dbReference type="SUPFAM" id="SSF53098">
    <property type="entry name" value="Ribonuclease H-like"/>
    <property type="match status" value="1"/>
</dbReference>
<protein>
    <submittedName>
        <fullName evidence="3">Integrase core domain</fullName>
    </submittedName>
</protein>
<dbReference type="PANTHER" id="PTHR46889:SF4">
    <property type="entry name" value="TRANSPOSASE INSO FOR INSERTION SEQUENCE ELEMENT IS911B-RELATED"/>
    <property type="match status" value="1"/>
</dbReference>
<evidence type="ECO:0000259" key="1">
    <source>
        <dbReference type="PROSITE" id="PS50994"/>
    </source>
</evidence>
<organism evidence="3 5">
    <name type="scientific">Shewanella algae</name>
    <dbReference type="NCBI Taxonomy" id="38313"/>
    <lineage>
        <taxon>Bacteria</taxon>
        <taxon>Pseudomonadati</taxon>
        <taxon>Pseudomonadota</taxon>
        <taxon>Gammaproteobacteria</taxon>
        <taxon>Alteromonadales</taxon>
        <taxon>Shewanellaceae</taxon>
        <taxon>Shewanella</taxon>
    </lineage>
</organism>
<dbReference type="Proteomes" id="UP000254069">
    <property type="component" value="Unassembled WGS sequence"/>
</dbReference>
<dbReference type="GO" id="GO:0003676">
    <property type="term" value="F:nucleic acid binding"/>
    <property type="evidence" value="ECO:0007669"/>
    <property type="project" value="InterPro"/>
</dbReference>
<evidence type="ECO:0000313" key="2">
    <source>
        <dbReference type="EMBL" id="SUI48718.1"/>
    </source>
</evidence>
<dbReference type="PROSITE" id="PS50994">
    <property type="entry name" value="INTEGRASE"/>
    <property type="match status" value="1"/>
</dbReference>
<dbReference type="Gene3D" id="3.30.420.10">
    <property type="entry name" value="Ribonuclease H-like superfamily/Ribonuclease H"/>
    <property type="match status" value="1"/>
</dbReference>
<feature type="domain" description="Integrase catalytic" evidence="1">
    <location>
        <begin position="52"/>
        <end position="215"/>
    </location>
</feature>
<dbReference type="InterPro" id="IPR001584">
    <property type="entry name" value="Integrase_cat-core"/>
</dbReference>
<gene>
    <name evidence="2" type="ORF">NCTC10738_00378</name>
    <name evidence="3" type="ORF">NCTC10738_00848</name>
    <name evidence="4" type="ORF">NCTC10738_02127</name>
</gene>
<dbReference type="InterPro" id="IPR012337">
    <property type="entry name" value="RNaseH-like_sf"/>
</dbReference>
<dbReference type="EMBL" id="UGYO01000001">
    <property type="protein sequence ID" value="SUI48718.1"/>
    <property type="molecule type" value="Genomic_DNA"/>
</dbReference>
<accession>A0A379Z2I7</accession>
<proteinExistence type="predicted"/>
<reference evidence="3 5" key="1">
    <citation type="submission" date="2018-06" db="EMBL/GenBank/DDBJ databases">
        <authorList>
            <consortium name="Pathogen Informatics"/>
            <person name="Doyle S."/>
        </authorList>
    </citation>
    <scope>NUCLEOTIDE SEQUENCE [LARGE SCALE GENOMIC DNA]</scope>
    <source>
        <strain evidence="3 5">NCTC10738</strain>
    </source>
</reference>
<dbReference type="InterPro" id="IPR036397">
    <property type="entry name" value="RNaseH_sf"/>
</dbReference>
<dbReference type="EMBL" id="UGYO01000001">
    <property type="protein sequence ID" value="SUI69964.1"/>
    <property type="molecule type" value="Genomic_DNA"/>
</dbReference>
<dbReference type="GO" id="GO:0015074">
    <property type="term" value="P:DNA integration"/>
    <property type="evidence" value="ECO:0007669"/>
    <property type="project" value="InterPro"/>
</dbReference>
<dbReference type="InterPro" id="IPR050900">
    <property type="entry name" value="Transposase_IS3/IS150/IS904"/>
</dbReference>
<name>A0A379Z2I7_9GAMM</name>
<dbReference type="EMBL" id="UGYO01000001">
    <property type="protein sequence ID" value="SUI54181.1"/>
    <property type="molecule type" value="Genomic_DNA"/>
</dbReference>
<dbReference type="Pfam" id="PF00665">
    <property type="entry name" value="rve"/>
    <property type="match status" value="1"/>
</dbReference>
<dbReference type="PANTHER" id="PTHR46889">
    <property type="entry name" value="TRANSPOSASE INSF FOR INSERTION SEQUENCE IS3B-RELATED"/>
    <property type="match status" value="1"/>
</dbReference>
<evidence type="ECO:0000313" key="5">
    <source>
        <dbReference type="Proteomes" id="UP000254069"/>
    </source>
</evidence>